<dbReference type="EMBL" id="VSSQ01014044">
    <property type="protein sequence ID" value="MPM52829.1"/>
    <property type="molecule type" value="Genomic_DNA"/>
</dbReference>
<dbReference type="PANTHER" id="PTHR30570:SF1">
    <property type="entry name" value="PHOSPHATE-BINDING PROTEIN PSTS"/>
    <property type="match status" value="1"/>
</dbReference>
<reference evidence="3" key="1">
    <citation type="submission" date="2019-08" db="EMBL/GenBank/DDBJ databases">
        <authorList>
            <person name="Kucharzyk K."/>
            <person name="Murdoch R.W."/>
            <person name="Higgins S."/>
            <person name="Loffler F."/>
        </authorList>
    </citation>
    <scope>NUCLEOTIDE SEQUENCE</scope>
</reference>
<comment type="caution">
    <text evidence="3">The sequence shown here is derived from an EMBL/GenBank/DDBJ whole genome shotgun (WGS) entry which is preliminary data.</text>
</comment>
<dbReference type="Pfam" id="PF12849">
    <property type="entry name" value="PBP_like_2"/>
    <property type="match status" value="1"/>
</dbReference>
<name>A0A645AI32_9ZZZZ</name>
<dbReference type="Gene3D" id="3.40.190.10">
    <property type="entry name" value="Periplasmic binding protein-like II"/>
    <property type="match status" value="2"/>
</dbReference>
<keyword evidence="1" id="KW-0732">Signal</keyword>
<organism evidence="3">
    <name type="scientific">bioreactor metagenome</name>
    <dbReference type="NCBI Taxonomy" id="1076179"/>
    <lineage>
        <taxon>unclassified sequences</taxon>
        <taxon>metagenomes</taxon>
        <taxon>ecological metagenomes</taxon>
    </lineage>
</organism>
<proteinExistence type="predicted"/>
<evidence type="ECO:0000259" key="2">
    <source>
        <dbReference type="Pfam" id="PF12849"/>
    </source>
</evidence>
<dbReference type="AlphaFoldDB" id="A0A645AI32"/>
<gene>
    <name evidence="3" type="ORF">SDC9_99592</name>
</gene>
<evidence type="ECO:0000313" key="3">
    <source>
        <dbReference type="EMBL" id="MPM52829.1"/>
    </source>
</evidence>
<dbReference type="PANTHER" id="PTHR30570">
    <property type="entry name" value="PERIPLASMIC PHOSPHATE BINDING COMPONENT OF PHOSPHATE ABC TRANSPORTER"/>
    <property type="match status" value="1"/>
</dbReference>
<accession>A0A645AI32</accession>
<dbReference type="SUPFAM" id="SSF53850">
    <property type="entry name" value="Periplasmic binding protein-like II"/>
    <property type="match status" value="1"/>
</dbReference>
<sequence length="313" mass="34119">MKNRLVSSLLLAAALVLSACGAPGASSNLSSSAPAESQAEQFVFTRENFPNLDGSTSTVPLAQAIASVLLGETREETSDLFHFSKTTQSYRMLMWSNGDGVDLLIAAEPPEVIWQEKEEQNVQWQMEPFAIDALVFVVNADNPVDSLTTEQIRQIYTGKITNWSQVGGDDLPITPFQRNEEAGSQTAMNKLVMKDLPMMEAPSDYVRGEMGDLIEAVAAYDDSPSAIGYTMYYYANDMNMADGLKILAVDGVVPGGDTIRSGGYPFLNNYYVVCGEHPTEATQVLYDWILSDEGQKLVAHEGYVPVTATEVAK</sequence>
<protein>
    <recommendedName>
        <fullName evidence="2">PBP domain-containing protein</fullName>
    </recommendedName>
</protein>
<dbReference type="InterPro" id="IPR024370">
    <property type="entry name" value="PBP_domain"/>
</dbReference>
<dbReference type="InterPro" id="IPR050811">
    <property type="entry name" value="Phosphate_ABC_transporter"/>
</dbReference>
<evidence type="ECO:0000256" key="1">
    <source>
        <dbReference type="ARBA" id="ARBA00022729"/>
    </source>
</evidence>
<dbReference type="PROSITE" id="PS51257">
    <property type="entry name" value="PROKAR_LIPOPROTEIN"/>
    <property type="match status" value="1"/>
</dbReference>
<feature type="domain" description="PBP" evidence="2">
    <location>
        <begin position="116"/>
        <end position="293"/>
    </location>
</feature>